<proteinExistence type="predicted"/>
<reference evidence="1" key="1">
    <citation type="submission" date="2023-04" db="EMBL/GenBank/DDBJ databases">
        <title>A chromosome-level genome assembly of the parasitoid wasp Eretmocerus hayati.</title>
        <authorList>
            <person name="Zhong Y."/>
            <person name="Liu S."/>
            <person name="Liu Y."/>
        </authorList>
    </citation>
    <scope>NUCLEOTIDE SEQUENCE</scope>
    <source>
        <strain evidence="1">ZJU_SS_LIU_2023</strain>
    </source>
</reference>
<name>A0ACC2PKC2_9HYME</name>
<keyword evidence="2" id="KW-1185">Reference proteome</keyword>
<dbReference type="Proteomes" id="UP001239111">
    <property type="component" value="Chromosome 1"/>
</dbReference>
<evidence type="ECO:0000313" key="2">
    <source>
        <dbReference type="Proteomes" id="UP001239111"/>
    </source>
</evidence>
<dbReference type="EMBL" id="CM056741">
    <property type="protein sequence ID" value="KAJ8683493.1"/>
    <property type="molecule type" value="Genomic_DNA"/>
</dbReference>
<gene>
    <name evidence="1" type="ORF">QAD02_019285</name>
</gene>
<evidence type="ECO:0000313" key="1">
    <source>
        <dbReference type="EMBL" id="KAJ8683493.1"/>
    </source>
</evidence>
<protein>
    <submittedName>
        <fullName evidence="1">Uncharacterized protein</fullName>
    </submittedName>
</protein>
<accession>A0ACC2PKC2</accession>
<organism evidence="1 2">
    <name type="scientific">Eretmocerus hayati</name>
    <dbReference type="NCBI Taxonomy" id="131215"/>
    <lineage>
        <taxon>Eukaryota</taxon>
        <taxon>Metazoa</taxon>
        <taxon>Ecdysozoa</taxon>
        <taxon>Arthropoda</taxon>
        <taxon>Hexapoda</taxon>
        <taxon>Insecta</taxon>
        <taxon>Pterygota</taxon>
        <taxon>Neoptera</taxon>
        <taxon>Endopterygota</taxon>
        <taxon>Hymenoptera</taxon>
        <taxon>Apocrita</taxon>
        <taxon>Proctotrupomorpha</taxon>
        <taxon>Chalcidoidea</taxon>
        <taxon>Aphelinidae</taxon>
        <taxon>Aphelininae</taxon>
        <taxon>Eretmocerus</taxon>
    </lineage>
</organism>
<comment type="caution">
    <text evidence="1">The sequence shown here is derived from an EMBL/GenBank/DDBJ whole genome shotgun (WGS) entry which is preliminary data.</text>
</comment>
<sequence length="1093" mass="123289">MDRASFGGFLPKNVNSPKRRLSLVQSLKKGSSGLSISGRSNASVQVICRTANHIVENFGSSLPVLVTEALTFVERNTAVSVSISSDGWAWLVCGRRLLVWQCKTTIHDAKQRRTFKTHCRELLLPQSDLAHKAECIAVWLPAGQQVPSCMAVSPEGMVRYWQNIANEEQSVETSAELAGQEVNCLTYTPGCGCILATTTCTVALLQPQTAGGRSSISCRVLRTSQGWLGGIGRRMSSLFFGSIPQSPVLETKLIKVICTGISDRGSKVLILAGNSLQLWSFPIGEQEKMEFDEDIGITVTQAFQRRLWESTACSPQNMTTWLIDIQPTEEGIIVLMAAHCPDVSMQIHFAVGLLPLSGTSLTNSFKWFLSIKVDSVFYNDDIESIIRSYHFVFAGWEVIVYNQHHIIIISNLSEYEQDKIYLTRGGDDSILGGALCSGTPVLFTRNLGLITVSPSDFTNQDFNQSYSDVNASVDQGGNISMTPDQFTALISNEEINEMFYNSDSVKQIQAAFLLNVRGNKDQSEEILNQLFPMQEEPVMDIDASLDTLVLKVAKYLIDDYPANDPRWTNHRDLAFTLNAVLAIQIPHQLEGKERALDLFILFLKDNHLWSRFCAVTYRGIIMATSHVLGEYMEKIIAMLAIYNLQQRYTDIVDAAIERTLKSKTPISHDLTQNDLFYREVSEVHQFLPNLVQMAVEQTQSDRPAQQVTQYILQVNSVLLGVMHEVIKYRQYNAEKFMTPQNSPVTEYLPWTAATGKSGLKTCLNTMQNLTIQHGGSNVNDSNIRNELYEQLVSLIDLILDGKKCHLESVRGTEKFEIVLKQYESERSSLIQPLIKEEQYENAAMLAEKYCDFASLIQICELTKNKNRLDMYMERFADHDFAGFLFSWYVKDGRQGQLVERCRRAGANELTEKLLQHPILSWVQSILSDQYSIAAKTLYALAEEEKELVTRKKTMLSLAKLAFLASDEPEKKILNSVDKIDCDLNLIAHQEDVPVHVLEIYGYDADKLRVLSPSELINLFTCAESKIINEYDFKKALDLLEYVNQEDEIISLKTKIWARAARCDKWDTVSKNPEEQVLQTTFFKLMDLVHLMGE</sequence>